<organism evidence="1 2">
    <name type="scientific">Orlajensenia flava</name>
    <dbReference type="NCBI Taxonomy" id="2565934"/>
    <lineage>
        <taxon>Bacteria</taxon>
        <taxon>Bacillati</taxon>
        <taxon>Actinomycetota</taxon>
        <taxon>Actinomycetes</taxon>
        <taxon>Micrococcales</taxon>
        <taxon>Microbacteriaceae</taxon>
        <taxon>Orlajensenia</taxon>
    </lineage>
</organism>
<dbReference type="RefSeq" id="WP_136424322.1">
    <property type="nucleotide sequence ID" value="NZ_SSSN01000005.1"/>
</dbReference>
<evidence type="ECO:0000313" key="2">
    <source>
        <dbReference type="Proteomes" id="UP000307380"/>
    </source>
</evidence>
<evidence type="ECO:0000313" key="1">
    <source>
        <dbReference type="EMBL" id="THG34523.1"/>
    </source>
</evidence>
<name>A0A4S4FUW3_9MICO</name>
<comment type="caution">
    <text evidence="1">The sequence shown here is derived from an EMBL/GenBank/DDBJ whole genome shotgun (WGS) entry which is preliminary data.</text>
</comment>
<gene>
    <name evidence="1" type="ORF">E6C70_09720</name>
</gene>
<sequence length="165" mass="17594">MSGTISVRRRVYIPYKSFSVDGIAPGREPGGVGQTDPWFGNVARTATGAVFGAGDVEMLADVTVESNGEAPQLVSNASWVAEASVQAKGGNLYVHGIDHDSDETCEDPYPEELDDINLAAGGAGSYRVRVSYWPADERNRKPSSYLIQTWEAPPADPNFRSAGSA</sequence>
<reference evidence="1 2" key="1">
    <citation type="submission" date="2019-04" db="EMBL/GenBank/DDBJ databases">
        <authorList>
            <person name="Jiang L."/>
        </authorList>
    </citation>
    <scope>NUCLEOTIDE SEQUENCE [LARGE SCALE GENOMIC DNA]</scope>
    <source>
        <strain evidence="1 2">YIM 131861</strain>
    </source>
</reference>
<proteinExistence type="predicted"/>
<protein>
    <submittedName>
        <fullName evidence="1">Uncharacterized protein</fullName>
    </submittedName>
</protein>
<dbReference type="OrthoDB" id="4485313at2"/>
<dbReference type="Proteomes" id="UP000307380">
    <property type="component" value="Unassembled WGS sequence"/>
</dbReference>
<dbReference type="AlphaFoldDB" id="A0A4S4FUW3"/>
<keyword evidence="2" id="KW-1185">Reference proteome</keyword>
<accession>A0A4S4FUW3</accession>
<dbReference type="EMBL" id="SSSN01000005">
    <property type="protein sequence ID" value="THG34523.1"/>
    <property type="molecule type" value="Genomic_DNA"/>
</dbReference>